<evidence type="ECO:0000256" key="3">
    <source>
        <dbReference type="ARBA" id="ARBA00029879"/>
    </source>
</evidence>
<name>A0AAV8YDP9_9CUCU</name>
<proteinExistence type="predicted"/>
<accession>A0AAV8YDP9</accession>
<comment type="caution">
    <text evidence="5">The sequence shown here is derived from an EMBL/GenBank/DDBJ whole genome shotgun (WGS) entry which is preliminary data.</text>
</comment>
<organism evidence="5 6">
    <name type="scientific">Aromia moschata</name>
    <dbReference type="NCBI Taxonomy" id="1265417"/>
    <lineage>
        <taxon>Eukaryota</taxon>
        <taxon>Metazoa</taxon>
        <taxon>Ecdysozoa</taxon>
        <taxon>Arthropoda</taxon>
        <taxon>Hexapoda</taxon>
        <taxon>Insecta</taxon>
        <taxon>Pterygota</taxon>
        <taxon>Neoptera</taxon>
        <taxon>Endopterygota</taxon>
        <taxon>Coleoptera</taxon>
        <taxon>Polyphaga</taxon>
        <taxon>Cucujiformia</taxon>
        <taxon>Chrysomeloidea</taxon>
        <taxon>Cerambycidae</taxon>
        <taxon>Cerambycinae</taxon>
        <taxon>Callichromatini</taxon>
        <taxon>Aromia</taxon>
    </lineage>
</organism>
<dbReference type="Proteomes" id="UP001162162">
    <property type="component" value="Unassembled WGS sequence"/>
</dbReference>
<dbReference type="GO" id="GO:0034066">
    <property type="term" value="C:Ric1-Rgp1 guanyl-nucleotide exchange factor complex"/>
    <property type="evidence" value="ECO:0007669"/>
    <property type="project" value="InterPro"/>
</dbReference>
<keyword evidence="6" id="KW-1185">Reference proteome</keyword>
<keyword evidence="2" id="KW-0472">Membrane</keyword>
<dbReference type="GO" id="GO:0006886">
    <property type="term" value="P:intracellular protein transport"/>
    <property type="evidence" value="ECO:0007669"/>
    <property type="project" value="InterPro"/>
</dbReference>
<dbReference type="GO" id="GO:0000139">
    <property type="term" value="C:Golgi membrane"/>
    <property type="evidence" value="ECO:0007669"/>
    <property type="project" value="TreeGrafter"/>
</dbReference>
<dbReference type="InterPro" id="IPR040096">
    <property type="entry name" value="Ric1"/>
</dbReference>
<dbReference type="InterPro" id="IPR036322">
    <property type="entry name" value="WD40_repeat_dom_sf"/>
</dbReference>
<dbReference type="AlphaFoldDB" id="A0AAV8YDP9"/>
<evidence type="ECO:0000259" key="4">
    <source>
        <dbReference type="Pfam" id="PF07064"/>
    </source>
</evidence>
<dbReference type="EMBL" id="JAPWTK010000121">
    <property type="protein sequence ID" value="KAJ8949274.1"/>
    <property type="molecule type" value="Genomic_DNA"/>
</dbReference>
<evidence type="ECO:0000313" key="6">
    <source>
        <dbReference type="Proteomes" id="UP001162162"/>
    </source>
</evidence>
<protein>
    <recommendedName>
        <fullName evidence="3">Protein RIC1 homolog</fullName>
    </recommendedName>
</protein>
<dbReference type="SUPFAM" id="SSF50978">
    <property type="entry name" value="WD40 repeat-like"/>
    <property type="match status" value="1"/>
</dbReference>
<dbReference type="PANTHER" id="PTHR22746:SF10">
    <property type="entry name" value="GUANINE NUCLEOTIDE EXCHANGE FACTOR SUBUNIT RIC1"/>
    <property type="match status" value="1"/>
</dbReference>
<evidence type="ECO:0000256" key="1">
    <source>
        <dbReference type="ARBA" id="ARBA00004370"/>
    </source>
</evidence>
<dbReference type="InterPro" id="IPR009771">
    <property type="entry name" value="RIC1_C"/>
</dbReference>
<dbReference type="GO" id="GO:0005829">
    <property type="term" value="C:cytosol"/>
    <property type="evidence" value="ECO:0007669"/>
    <property type="project" value="TreeGrafter"/>
</dbReference>
<comment type="subcellular location">
    <subcellularLocation>
        <location evidence="1">Membrane</location>
    </subcellularLocation>
</comment>
<dbReference type="Pfam" id="PF07064">
    <property type="entry name" value="RIC1"/>
    <property type="match status" value="1"/>
</dbReference>
<feature type="domain" description="RIC1 C-terminal alpha solenoid region" evidence="4">
    <location>
        <begin position="633"/>
        <end position="778"/>
    </location>
</feature>
<sequence>MLATTGGHVLRYRWDGTQNRDYSLDLRRIPFCINQQVSKAIPIVEENTYIVDIEYSPLVGGFGIVLNDGRAAFLTASSLKFDPNQVQGIWAQGIEDATCTTINHKYRLITFGDQILNESTGGLEISHNCILSSKDYPGYPGEVGKVIWTPDGCALVASWSRGGIAMWSTFGALLMCSLGWDYGINIDIQKSNPLQVSSMEFATEGYQLWMIRKHFDEDIKENGDNDVNGNTLSNDIKFQTSLIQLDFVKSALTINPCMSHQSHLYLQGEDKLYVNSADNLIRMFSERSSREDVFGENISSLTTTLAEGRQWLVIPLPSTYSATNWPIRYSAIDPDGQNMAIAGRTGLAHYSMQSRRWKLFGNESQEKDFIVAGGLLWWRDYIVLGCYSIVDNGDELRFYPRESKLDNKFAKIVRVAAPILLMNLLQDQLITFGSDAQVCIWYLQQNDTVGDVGISKLQAIDISALAVHPTCIASIALTALRTETGRGQNNTSESMILNVSGRLLMVQREVRNGERYTCLMPTVLASCVENVWVPSRRRPDKAHLTEALWLFCGAHGMRVWLPLYPRDGDKTHTFMSKRIMLPFHLRIYPLAILFEDAIILGAENDTVLYTSDSNSPFSLPFSVLQRTSQVYLHQILRQLIRRNLGYHAWEIARSCMSLSYFPHSLELLLHEVLEEEATSKEPIPDAQLPSVIEFIMEFPVYHQTVVQCARKTEIALWPYLFSAAGKPKDLFQECLAKGQLDTAASYLIILQRPPQLAGNTPRYFLNTALDQSKWELAKRPNPNDVESESPRTSFILPAKLGLSQQSPPVAPNAEDISLILGKVQGPRVRSYSTTISPS</sequence>
<dbReference type="Pfam" id="PF25440">
    <property type="entry name" value="Beta-prop_RIC1_2nd"/>
    <property type="match status" value="1"/>
</dbReference>
<dbReference type="PANTHER" id="PTHR22746">
    <property type="entry name" value="RAB6A-GEF COMPLEX PARTNER PROTEIN 1"/>
    <property type="match status" value="1"/>
</dbReference>
<gene>
    <name evidence="5" type="ORF">NQ318_022789</name>
</gene>
<evidence type="ECO:0000313" key="5">
    <source>
        <dbReference type="EMBL" id="KAJ8949274.1"/>
    </source>
</evidence>
<evidence type="ECO:0000256" key="2">
    <source>
        <dbReference type="ARBA" id="ARBA00023136"/>
    </source>
</evidence>
<dbReference type="GO" id="GO:0042147">
    <property type="term" value="P:retrograde transport, endosome to Golgi"/>
    <property type="evidence" value="ECO:0007669"/>
    <property type="project" value="TreeGrafter"/>
</dbReference>
<reference evidence="5" key="1">
    <citation type="journal article" date="2023" name="Insect Mol. Biol.">
        <title>Genome sequencing provides insights into the evolution of gene families encoding plant cell wall-degrading enzymes in longhorned beetles.</title>
        <authorList>
            <person name="Shin N.R."/>
            <person name="Okamura Y."/>
            <person name="Kirsch R."/>
            <person name="Pauchet Y."/>
        </authorList>
    </citation>
    <scope>NUCLEOTIDE SEQUENCE</scope>
    <source>
        <strain evidence="5">AMC_N1</strain>
    </source>
</reference>